<evidence type="ECO:0008006" key="3">
    <source>
        <dbReference type="Google" id="ProtNLM"/>
    </source>
</evidence>
<dbReference type="EMBL" id="CADIKH010000299">
    <property type="protein sequence ID" value="CAB3775179.1"/>
    <property type="molecule type" value="Genomic_DNA"/>
</dbReference>
<dbReference type="Proteomes" id="UP000494363">
    <property type="component" value="Unassembled WGS sequence"/>
</dbReference>
<accession>A0A6J5F8Q1</accession>
<evidence type="ECO:0000313" key="2">
    <source>
        <dbReference type="Proteomes" id="UP000494363"/>
    </source>
</evidence>
<dbReference type="RefSeq" id="WP_175233519.1">
    <property type="nucleotide sequence ID" value="NZ_CADIKH010000299.1"/>
</dbReference>
<name>A0A6J5F8Q1_9BURK</name>
<dbReference type="InterPro" id="IPR011990">
    <property type="entry name" value="TPR-like_helical_dom_sf"/>
</dbReference>
<protein>
    <recommendedName>
        <fullName evidence="3">Sel1 repeat family protein</fullName>
    </recommendedName>
</protein>
<evidence type="ECO:0000313" key="1">
    <source>
        <dbReference type="EMBL" id="CAB3775179.1"/>
    </source>
</evidence>
<keyword evidence="2" id="KW-1185">Reference proteome</keyword>
<sequence>MSVDSSWFGQIEREWAQLRQRDPTLDVEKFFRHIVSANKVGFLSPESIAAIANGLLTSPLSGAPYLGRRLLKLAGPDRHPSLRVALALSLVTQTGGPADYEGGHVILGDVLKDETASDPLRGMAAAAIADSARLGRGMDVDVETAKEMYATALELGHRSAAYNLGLYWEGHWGRSAPGDIVPDSTKAAQAYRRGGSNAKCTARLNALRTRSS</sequence>
<reference evidence="1 2" key="1">
    <citation type="submission" date="2020-04" db="EMBL/GenBank/DDBJ databases">
        <authorList>
            <person name="De Canck E."/>
        </authorList>
    </citation>
    <scope>NUCLEOTIDE SEQUENCE [LARGE SCALE GENOMIC DNA]</scope>
    <source>
        <strain evidence="1 2">LMG 29542</strain>
    </source>
</reference>
<dbReference type="AlphaFoldDB" id="A0A6J5F8Q1"/>
<organism evidence="1 2">
    <name type="scientific">Paraburkholderia humisilvae</name>
    <dbReference type="NCBI Taxonomy" id="627669"/>
    <lineage>
        <taxon>Bacteria</taxon>
        <taxon>Pseudomonadati</taxon>
        <taxon>Pseudomonadota</taxon>
        <taxon>Betaproteobacteria</taxon>
        <taxon>Burkholderiales</taxon>
        <taxon>Burkholderiaceae</taxon>
        <taxon>Paraburkholderia</taxon>
    </lineage>
</organism>
<dbReference type="Gene3D" id="1.25.40.10">
    <property type="entry name" value="Tetratricopeptide repeat domain"/>
    <property type="match status" value="1"/>
</dbReference>
<proteinExistence type="predicted"/>
<gene>
    <name evidence="1" type="ORF">LMG29542_08561</name>
</gene>